<comment type="function">
    <text evidence="5">Catalyzes the S-adenosyl-L-methionine-dependent formation of N(1)-methyladenine at position 58 (m1A58) in tRNA.</text>
</comment>
<evidence type="ECO:0000313" key="11">
    <source>
        <dbReference type="Proteomes" id="UP000050502"/>
    </source>
</evidence>
<name>A0A0M8KAM2_9CHLR</name>
<dbReference type="SUPFAM" id="SSF53335">
    <property type="entry name" value="S-adenosyl-L-methionine-dependent methyltransferases"/>
    <property type="match status" value="1"/>
</dbReference>
<organism evidence="8 10">
    <name type="scientific">Ardenticatena maritima</name>
    <dbReference type="NCBI Taxonomy" id="872965"/>
    <lineage>
        <taxon>Bacteria</taxon>
        <taxon>Bacillati</taxon>
        <taxon>Chloroflexota</taxon>
        <taxon>Ardenticatenia</taxon>
        <taxon>Ardenticatenales</taxon>
        <taxon>Ardenticatenaceae</taxon>
        <taxon>Ardenticatena</taxon>
    </lineage>
</organism>
<comment type="catalytic activity">
    <reaction evidence="5">
        <text>adenosine(58) in tRNA + S-adenosyl-L-methionine = N(1)-methyladenosine(58) in tRNA + S-adenosyl-L-homocysteine + H(+)</text>
        <dbReference type="Rhea" id="RHEA:43152"/>
        <dbReference type="Rhea" id="RHEA-COMP:10365"/>
        <dbReference type="Rhea" id="RHEA-COMP:10366"/>
        <dbReference type="ChEBI" id="CHEBI:15378"/>
        <dbReference type="ChEBI" id="CHEBI:57856"/>
        <dbReference type="ChEBI" id="CHEBI:59789"/>
        <dbReference type="ChEBI" id="CHEBI:74411"/>
        <dbReference type="ChEBI" id="CHEBI:74491"/>
        <dbReference type="EC" id="2.1.1.220"/>
    </reaction>
</comment>
<dbReference type="PATRIC" id="fig|872965.6.peg.202"/>
<dbReference type="Proteomes" id="UP000050502">
    <property type="component" value="Unassembled WGS sequence"/>
</dbReference>
<keyword evidence="2 5" id="KW-0808">Transferase</keyword>
<dbReference type="AlphaFoldDB" id="A0A0M8KAM2"/>
<evidence type="ECO:0000313" key="8">
    <source>
        <dbReference type="EMBL" id="GAP64142.1"/>
    </source>
</evidence>
<dbReference type="Gene3D" id="3.10.330.20">
    <property type="match status" value="1"/>
</dbReference>
<dbReference type="EC" id="2.1.1.220" evidence="5"/>
<protein>
    <recommendedName>
        <fullName evidence="5">tRNA (adenine(58)-N(1))-methyltransferase TrmI</fullName>
        <ecNumber evidence="5">2.1.1.220</ecNumber>
    </recommendedName>
</protein>
<sequence length="279" mass="30919">MAQVGDRVLLIDPKGKRYMLTLEAGASFHSNRGIVHHDDLIGQPLGRVVYSHLGTPFTVLQPSIADLAKAIKRTTQIIYPKDSGQIVVRMNVCAGTHIIEAGTGSGGLTTILAHAVAPTGHVYSYEQRPEMTAIAERNLAKVGLRDYVTFYTRDIAEGFEERDVDAVFLDVREPWRYLHQVVEALTPGGFFGALLPTVNQVSALVEAMEGGPWFDVEIIETLERRWKVNHARLRPADRMVAHTAFLLFARYVPEVRAETEGTVDDAVRYAPKGEDAPEE</sequence>
<accession>A0A0M8KAM2</accession>
<evidence type="ECO:0000256" key="4">
    <source>
        <dbReference type="ARBA" id="ARBA00022694"/>
    </source>
</evidence>
<evidence type="ECO:0000256" key="5">
    <source>
        <dbReference type="PIRNR" id="PIRNR017269"/>
    </source>
</evidence>
<dbReference type="GO" id="GO:0030488">
    <property type="term" value="P:tRNA methylation"/>
    <property type="evidence" value="ECO:0007669"/>
    <property type="project" value="InterPro"/>
</dbReference>
<feature type="binding site" evidence="6">
    <location>
        <position position="126"/>
    </location>
    <ligand>
        <name>S-adenosyl-L-methionine</name>
        <dbReference type="ChEBI" id="CHEBI:59789"/>
    </ligand>
</feature>
<dbReference type="Pfam" id="PF14801">
    <property type="entry name" value="TrmI-like_N"/>
    <property type="match status" value="1"/>
</dbReference>
<comment type="similarity">
    <text evidence="5">Belongs to the class I-like SAM-binding methyltransferase superfamily. TRM61 family.</text>
</comment>
<dbReference type="GO" id="GO:0031515">
    <property type="term" value="C:tRNA (m1A) methyltransferase complex"/>
    <property type="evidence" value="ECO:0007669"/>
    <property type="project" value="UniProtKB-UniRule"/>
</dbReference>
<dbReference type="PANTHER" id="PTHR12133">
    <property type="entry name" value="TRNA (ADENINE(58)-N(1))-METHYLTRANSFERASE"/>
    <property type="match status" value="1"/>
</dbReference>
<dbReference type="InterPro" id="IPR029063">
    <property type="entry name" value="SAM-dependent_MTases_sf"/>
</dbReference>
<feature type="binding site" evidence="6">
    <location>
        <begin position="105"/>
        <end position="108"/>
    </location>
    <ligand>
        <name>S-adenosyl-L-methionine</name>
        <dbReference type="ChEBI" id="CHEBI:59789"/>
    </ligand>
</feature>
<dbReference type="Pfam" id="PF08704">
    <property type="entry name" value="GCD14"/>
    <property type="match status" value="1"/>
</dbReference>
<dbReference type="EMBL" id="LGKN01000003">
    <property type="protein sequence ID" value="KPL89753.1"/>
    <property type="molecule type" value="Genomic_DNA"/>
</dbReference>
<dbReference type="PROSITE" id="PS51620">
    <property type="entry name" value="SAM_TRM61"/>
    <property type="match status" value="1"/>
</dbReference>
<dbReference type="PIRSF" id="PIRSF017269">
    <property type="entry name" value="GCD14"/>
    <property type="match status" value="1"/>
</dbReference>
<dbReference type="EMBL" id="BBZA01000226">
    <property type="protein sequence ID" value="GAP64142.1"/>
    <property type="molecule type" value="Genomic_DNA"/>
</dbReference>
<dbReference type="InParanoid" id="A0A0M8KAM2"/>
<keyword evidence="4 5" id="KW-0819">tRNA processing</keyword>
<comment type="subunit">
    <text evidence="5">Homotetramer composed of a dimer of dimers.</text>
</comment>
<reference evidence="9 11" key="2">
    <citation type="submission" date="2015-07" db="EMBL/GenBank/DDBJ databases">
        <title>Whole genome sequence of Ardenticatena maritima DSM 23922.</title>
        <authorList>
            <person name="Hemp J."/>
            <person name="Ward L.M."/>
            <person name="Pace L.A."/>
            <person name="Fischer W.W."/>
        </authorList>
    </citation>
    <scope>NUCLEOTIDE SEQUENCE [LARGE SCALE GENOMIC DNA]</scope>
    <source>
        <strain evidence="9 11">110S</strain>
    </source>
</reference>
<evidence type="ECO:0000259" key="7">
    <source>
        <dbReference type="Pfam" id="PF08704"/>
    </source>
</evidence>
<feature type="domain" description="tRNA (adenine(58)-N(1))-methyltransferase catalytic subunit TRM61 C-terminal" evidence="7">
    <location>
        <begin position="68"/>
        <end position="237"/>
    </location>
</feature>
<dbReference type="Proteomes" id="UP000037784">
    <property type="component" value="Unassembled WGS sequence"/>
</dbReference>
<keyword evidence="1 5" id="KW-0489">Methyltransferase</keyword>
<dbReference type="InterPro" id="IPR049470">
    <property type="entry name" value="TRM61_C"/>
</dbReference>
<dbReference type="InterPro" id="IPR014816">
    <property type="entry name" value="tRNA_MeTrfase_Gcd14"/>
</dbReference>
<evidence type="ECO:0000313" key="10">
    <source>
        <dbReference type="Proteomes" id="UP000037784"/>
    </source>
</evidence>
<evidence type="ECO:0000313" key="9">
    <source>
        <dbReference type="EMBL" id="KPL89753.1"/>
    </source>
</evidence>
<dbReference type="CDD" id="cd02440">
    <property type="entry name" value="AdoMet_MTases"/>
    <property type="match status" value="1"/>
</dbReference>
<keyword evidence="3 5" id="KW-0949">S-adenosyl-L-methionine</keyword>
<evidence type="ECO:0000256" key="2">
    <source>
        <dbReference type="ARBA" id="ARBA00022679"/>
    </source>
</evidence>
<feature type="binding site" evidence="6">
    <location>
        <position position="154"/>
    </location>
    <ligand>
        <name>S-adenosyl-L-methionine</name>
        <dbReference type="ChEBI" id="CHEBI:59789"/>
    </ligand>
</feature>
<evidence type="ECO:0000256" key="3">
    <source>
        <dbReference type="ARBA" id="ARBA00022691"/>
    </source>
</evidence>
<dbReference type="PANTHER" id="PTHR12133:SF1">
    <property type="entry name" value="TRNA (ADENINE(58)-N(1))-METHYLTRANSFERASE, MITOCHONDRIAL"/>
    <property type="match status" value="1"/>
</dbReference>
<dbReference type="FunFam" id="3.10.330.20:FF:000003">
    <property type="entry name" value="tRNA (Adenine(58)-N(1))-methyltransferase, mitochondrial isoform X1"/>
    <property type="match status" value="1"/>
</dbReference>
<gene>
    <name evidence="8" type="ORF">ARMA_2565</name>
    <name evidence="9" type="ORF">SE16_01300</name>
</gene>
<reference evidence="10" key="3">
    <citation type="submission" date="2015-08" db="EMBL/GenBank/DDBJ databases">
        <title>Draft Genome Sequence of a Heterotrophic Facultative Anaerobic Bacterium Ardenticatena maritima Strain 110S.</title>
        <authorList>
            <person name="Kawaichi S."/>
            <person name="Yoshida T."/>
            <person name="Sako Y."/>
            <person name="Nakamura R."/>
        </authorList>
    </citation>
    <scope>NUCLEOTIDE SEQUENCE [LARGE SCALE GENOMIC DNA]</scope>
    <source>
        <strain evidence="10">110S</strain>
    </source>
</reference>
<comment type="caution">
    <text evidence="8">The sequence shown here is derived from an EMBL/GenBank/DDBJ whole genome shotgun (WGS) entry which is preliminary data.</text>
</comment>
<dbReference type="STRING" id="872965.SE16_01300"/>
<proteinExistence type="inferred from homology"/>
<evidence type="ECO:0000256" key="6">
    <source>
        <dbReference type="PIRSR" id="PIRSR017269-1"/>
    </source>
</evidence>
<reference evidence="8 10" key="1">
    <citation type="journal article" date="2015" name="Genome Announc.">
        <title>Draft Genome Sequence of a Heterotrophic Facultative Anaerobic Thermophilic Bacterium, Ardenticatena maritima Strain 110ST.</title>
        <authorList>
            <person name="Kawaichi S."/>
            <person name="Yoshida T."/>
            <person name="Sako Y."/>
            <person name="Nakamura R."/>
        </authorList>
    </citation>
    <scope>NUCLEOTIDE SEQUENCE [LARGE SCALE GENOMIC DNA]</scope>
    <source>
        <strain evidence="8 10">110S</strain>
    </source>
</reference>
<dbReference type="GO" id="GO:0160107">
    <property type="term" value="F:tRNA (adenine(58)-N1)-methyltransferase activity"/>
    <property type="evidence" value="ECO:0007669"/>
    <property type="project" value="UniProtKB-EC"/>
</dbReference>
<feature type="binding site" evidence="6">
    <location>
        <position position="170"/>
    </location>
    <ligand>
        <name>S-adenosyl-L-methionine</name>
        <dbReference type="ChEBI" id="CHEBI:59789"/>
    </ligand>
</feature>
<evidence type="ECO:0000256" key="1">
    <source>
        <dbReference type="ARBA" id="ARBA00022603"/>
    </source>
</evidence>
<dbReference type="Gene3D" id="3.40.50.150">
    <property type="entry name" value="Vaccinia Virus protein VP39"/>
    <property type="match status" value="1"/>
</dbReference>
<keyword evidence="10" id="KW-1185">Reference proteome</keyword>